<dbReference type="PANTHER" id="PTHR23282">
    <property type="entry name" value="APICAL ENDOSOMAL GLYCOPROTEIN PRECURSOR"/>
    <property type="match status" value="1"/>
</dbReference>
<evidence type="ECO:0000259" key="12">
    <source>
        <dbReference type="PROSITE" id="PS50026"/>
    </source>
</evidence>
<feature type="disulfide bond" evidence="7">
    <location>
        <begin position="1288"/>
        <end position="1305"/>
    </location>
</feature>
<dbReference type="OrthoDB" id="412155at2759"/>
<dbReference type="Gene3D" id="2.10.25.10">
    <property type="entry name" value="Laminin"/>
    <property type="match status" value="3"/>
</dbReference>
<feature type="binding site" evidence="8">
    <location>
        <position position="269"/>
    </location>
    <ligand>
        <name>Zn(2+)</name>
        <dbReference type="ChEBI" id="CHEBI:29105"/>
        <note>catalytic</note>
    </ligand>
</feature>
<comment type="cofactor">
    <cofactor evidence="8 9">
        <name>Zn(2+)</name>
        <dbReference type="ChEBI" id="CHEBI:29105"/>
    </cofactor>
    <text evidence="8 9">Binds 1 zinc ion per subunit.</text>
</comment>
<dbReference type="PROSITE" id="PS50026">
    <property type="entry name" value="EGF_3"/>
    <property type="match status" value="3"/>
</dbReference>
<dbReference type="PROSITE" id="PS01186">
    <property type="entry name" value="EGF_2"/>
    <property type="match status" value="2"/>
</dbReference>
<evidence type="ECO:0000256" key="2">
    <source>
        <dbReference type="ARBA" id="ARBA00022723"/>
    </source>
</evidence>
<feature type="domain" description="Peptidase M12A" evidence="14">
    <location>
        <begin position="163"/>
        <end position="376"/>
    </location>
</feature>
<dbReference type="EC" id="3.4.24.-" evidence="9"/>
<organism evidence="15 16">
    <name type="scientific">Mytilus edulis</name>
    <name type="common">Blue mussel</name>
    <dbReference type="NCBI Taxonomy" id="6550"/>
    <lineage>
        <taxon>Eukaryota</taxon>
        <taxon>Metazoa</taxon>
        <taxon>Spiralia</taxon>
        <taxon>Lophotrochozoa</taxon>
        <taxon>Mollusca</taxon>
        <taxon>Bivalvia</taxon>
        <taxon>Autobranchia</taxon>
        <taxon>Pteriomorphia</taxon>
        <taxon>Mytilida</taxon>
        <taxon>Mytiloidea</taxon>
        <taxon>Mytilidae</taxon>
        <taxon>Mytilinae</taxon>
        <taxon>Mytilus</taxon>
    </lineage>
</organism>
<feature type="binding site" evidence="8">
    <location>
        <position position="273"/>
    </location>
    <ligand>
        <name>Zn(2+)</name>
        <dbReference type="ChEBI" id="CHEBI:29105"/>
        <note>catalytic</note>
    </ligand>
</feature>
<dbReference type="Pfam" id="PF00629">
    <property type="entry name" value="MAM"/>
    <property type="match status" value="5"/>
</dbReference>
<dbReference type="CDD" id="cd00054">
    <property type="entry name" value="EGF_CA"/>
    <property type="match status" value="2"/>
</dbReference>
<feature type="domain" description="MAM" evidence="13">
    <location>
        <begin position="1326"/>
        <end position="1487"/>
    </location>
</feature>
<dbReference type="PROSITE" id="PS50060">
    <property type="entry name" value="MAM_2"/>
    <property type="match status" value="4"/>
</dbReference>
<feature type="domain" description="MAM" evidence="13">
    <location>
        <begin position="989"/>
        <end position="1188"/>
    </location>
</feature>
<dbReference type="InterPro" id="IPR001506">
    <property type="entry name" value="Peptidase_M12A"/>
</dbReference>
<feature type="domain" description="EGF-like" evidence="12">
    <location>
        <begin position="941"/>
        <end position="979"/>
    </location>
</feature>
<dbReference type="SMART" id="SM00235">
    <property type="entry name" value="ZnMc"/>
    <property type="match status" value="1"/>
</dbReference>
<dbReference type="PANTHER" id="PTHR23282:SF101">
    <property type="entry name" value="MAM DOMAIN-CONTAINING PROTEIN"/>
    <property type="match status" value="1"/>
</dbReference>
<evidence type="ECO:0000259" key="13">
    <source>
        <dbReference type="PROSITE" id="PS50060"/>
    </source>
</evidence>
<comment type="caution">
    <text evidence="7">Lacks conserved residue(s) required for the propagation of feature annotation.</text>
</comment>
<evidence type="ECO:0000256" key="9">
    <source>
        <dbReference type="RuleBase" id="RU361183"/>
    </source>
</evidence>
<dbReference type="SMART" id="SM00181">
    <property type="entry name" value="EGF"/>
    <property type="match status" value="4"/>
</dbReference>
<dbReference type="InterPro" id="IPR000998">
    <property type="entry name" value="MAM_dom"/>
</dbReference>
<feature type="compositionally biased region" description="Basic and acidic residues" evidence="10">
    <location>
        <begin position="23"/>
        <end position="37"/>
    </location>
</feature>
<dbReference type="CDD" id="cd06263">
    <property type="entry name" value="MAM"/>
    <property type="match status" value="4"/>
</dbReference>
<evidence type="ECO:0000259" key="14">
    <source>
        <dbReference type="PROSITE" id="PS51864"/>
    </source>
</evidence>
<dbReference type="GO" id="GO:0008270">
    <property type="term" value="F:zinc ion binding"/>
    <property type="evidence" value="ECO:0007669"/>
    <property type="project" value="UniProtKB-UniRule"/>
</dbReference>
<dbReference type="CDD" id="cd00041">
    <property type="entry name" value="CUB"/>
    <property type="match status" value="1"/>
</dbReference>
<keyword evidence="1 8" id="KW-0645">Protease</keyword>
<dbReference type="InterPro" id="IPR000742">
    <property type="entry name" value="EGF"/>
</dbReference>
<dbReference type="InterPro" id="IPR013320">
    <property type="entry name" value="ConA-like_dom_sf"/>
</dbReference>
<keyword evidence="6 7" id="KW-1015">Disulfide bond</keyword>
<dbReference type="PROSITE" id="PS51864">
    <property type="entry name" value="ASTACIN"/>
    <property type="match status" value="1"/>
</dbReference>
<name>A0A8S3SDU6_MYTED</name>
<feature type="domain" description="CUB" evidence="11">
    <location>
        <begin position="420"/>
        <end position="542"/>
    </location>
</feature>
<evidence type="ECO:0000256" key="10">
    <source>
        <dbReference type="SAM" id="MobiDB-lite"/>
    </source>
</evidence>
<dbReference type="GO" id="GO:0006508">
    <property type="term" value="P:proteolysis"/>
    <property type="evidence" value="ECO:0007669"/>
    <property type="project" value="UniProtKB-KW"/>
</dbReference>
<sequence>MQEPDEEREMEVRQGRYGKRHLDRPSKSYARKMEEGMQKLTHRKRLLAERKMKEWRKSNGELPEPEVRQGRYGKRHLDRPSKSYARKMEESMQKLTHRKRLLAERKMKEWRKSNGELPEPENTEPIFLLLFPFENIDPDDPESNLLEGMEIENNGHPHLGDSSGRKRNFDIYPWLWKDGIVHIVCLTSSSAVTVINKAIEQVNDYTCVKWVTTSDPRFNPTVLGHSNVITFINGGGCWSYVGNVNPFRNNVQPVSLSEPGCISVSTSVHEMLHAMGGHHEQSRSDRDGYVSIAWPNVRPSWNGQAYVQNINMAKSNTQDNNPYDAESSMQYSLYAFFNNGQKTILFKDQRLEFLADSADGLEFYDIQDVTDAYKCTGRPLQQNKPNCQNGGFVNFQCTCTCPDVLTGATCEQTVSNSQSCGGVINLVAGEERLIQSPNYPSNYPTGLECTWLIKGPANSLVRASLQYMDITSGSACSHWLEYRYNLLGQKGPKVCGTNFVADVEKWDSSPDELSNAMIIRFDSNTYSSAAVSKGFSIKVSSIGTGCINEPCVLGTCNSPLNSGTYTCTCNPGVTGTNCDQLTPSYQLICTFEFGEKCLFENEGSNVINWDTNSQGTPSSNTGPNNAHGGFQYVYTEMSRKNPGDKATMSTTLQLPTTSRCMMFYYHMKGSTMGTLNIYSEGTNTAKSNIWTRSGAQGDDWIKAEIDIPAINGLKMTIEGVRGSDWSSDIAIDDVSLIPGTCGNPVTAAPTTASPTTAAPTTAAPTTAAPTTAAITTSQPADGTQTCTFEDGAPCFLVEATNDDFDWTFRSGSTPSGGTGPQSAVEGSKYKYVEVSSPIGSNDVARLESSTNLNAGDYCLTFQYHMFGLDTMGDLKISTGVTAPENEVFIESGNLGDQWNKGMVTISNAAGMKLFIEANKVTSWKGDIAIDDIQLMPGVCAGVSPCDYSPCQNGGSCSETTTAIGYTCSCLGGFVGQNCNQVDGKTGSEFTCDFETENNCVFENADDDDFQWTYRSGSTPSGGTGPSSAYEGTQYVYTEASSPRDQGDKAVLSTVNTLLAGTSSYCLQFYLHMYGTPGTFNTILYLLQVQVAIACSFTSICTSSYCLQFYLHMYGTPGTMEVKFGNRGSSSSSVWSQSDDQGNQWVFHQVELPPSFADPVIFFEAIRGSSYKGDVALDLVKLSLGQCKYQVDTDLDSVKLSLGQCKYQVDTDLDSVKLSLGQCKYQVDIDLDSVKLSLGQCKYQVDTDLDSVILSLGQCKYQVDIDLDSVKLSLGQCASGPSACATNPCNNSGSCNEDGSSAGYYCNCMTGWSGDNCDVQDVSGNSYSCGFETDGATCIFKDTTNDEFDWTRRTKSTPSSSTGPTGAATGDYYMYIETSSPRVIGDTAVLTTQDTNLPAGSWCLTFQYHMKGPSIGSLEVFAGDRSSSLTSIWTKSGKQSDPDLWKTATIDIPQQSNPVITIDGIRGSSYRGDIAIDDIALNAGTCASAGK</sequence>
<dbReference type="SUPFAM" id="SSF49899">
    <property type="entry name" value="Concanavalin A-like lectins/glucanases"/>
    <property type="match status" value="5"/>
</dbReference>
<feature type="disulfide bond" evidence="7">
    <location>
        <begin position="569"/>
        <end position="578"/>
    </location>
</feature>
<evidence type="ECO:0000256" key="3">
    <source>
        <dbReference type="ARBA" id="ARBA00022801"/>
    </source>
</evidence>
<dbReference type="Proteomes" id="UP000683360">
    <property type="component" value="Unassembled WGS sequence"/>
</dbReference>
<proteinExistence type="predicted"/>
<comment type="caution">
    <text evidence="15">The sequence shown here is derived from an EMBL/GenBank/DDBJ whole genome shotgun (WGS) entry which is preliminary data.</text>
</comment>
<evidence type="ECO:0000256" key="4">
    <source>
        <dbReference type="ARBA" id="ARBA00022833"/>
    </source>
</evidence>
<feature type="region of interest" description="Disordered" evidence="10">
    <location>
        <begin position="749"/>
        <end position="768"/>
    </location>
</feature>
<dbReference type="Pfam" id="PF01400">
    <property type="entry name" value="Astacin"/>
    <property type="match status" value="1"/>
</dbReference>
<protein>
    <recommendedName>
        <fullName evidence="9">Metalloendopeptidase</fullName>
        <ecNumber evidence="9">3.4.24.-</ecNumber>
    </recommendedName>
</protein>
<keyword evidence="16" id="KW-1185">Reference proteome</keyword>
<accession>A0A8S3SDU6</accession>
<feature type="domain" description="MAM" evidence="13">
    <location>
        <begin position="784"/>
        <end position="941"/>
    </location>
</feature>
<dbReference type="PROSITE" id="PS00022">
    <property type="entry name" value="EGF_1"/>
    <property type="match status" value="3"/>
</dbReference>
<dbReference type="SUPFAM" id="SSF49854">
    <property type="entry name" value="Spermadhesin, CUB domain"/>
    <property type="match status" value="1"/>
</dbReference>
<evidence type="ECO:0000256" key="6">
    <source>
        <dbReference type="ARBA" id="ARBA00023157"/>
    </source>
</evidence>
<feature type="disulfide bond" evidence="7">
    <location>
        <begin position="969"/>
        <end position="978"/>
    </location>
</feature>
<feature type="active site" evidence="8">
    <location>
        <position position="270"/>
    </location>
</feature>
<keyword evidence="2 8" id="KW-0479">Metal-binding</keyword>
<dbReference type="SUPFAM" id="SSF57196">
    <property type="entry name" value="EGF/Laminin"/>
    <property type="match status" value="3"/>
</dbReference>
<dbReference type="GO" id="GO:0016020">
    <property type="term" value="C:membrane"/>
    <property type="evidence" value="ECO:0007669"/>
    <property type="project" value="InterPro"/>
</dbReference>
<dbReference type="SMART" id="SM00042">
    <property type="entry name" value="CUB"/>
    <property type="match status" value="1"/>
</dbReference>
<dbReference type="Gene3D" id="2.60.120.290">
    <property type="entry name" value="Spermadhesin, CUB domain"/>
    <property type="match status" value="1"/>
</dbReference>
<dbReference type="EMBL" id="CAJPWZ010001642">
    <property type="protein sequence ID" value="CAG2219802.1"/>
    <property type="molecule type" value="Genomic_DNA"/>
</dbReference>
<feature type="compositionally biased region" description="Basic and acidic residues" evidence="10">
    <location>
        <begin position="46"/>
        <end position="69"/>
    </location>
</feature>
<feature type="domain" description="MAM" evidence="13">
    <location>
        <begin position="587"/>
        <end position="743"/>
    </location>
</feature>
<dbReference type="Pfam" id="PF00431">
    <property type="entry name" value="CUB"/>
    <property type="match status" value="1"/>
</dbReference>
<feature type="disulfide bond" evidence="7">
    <location>
        <begin position="546"/>
        <end position="556"/>
    </location>
</feature>
<dbReference type="InterPro" id="IPR000859">
    <property type="entry name" value="CUB_dom"/>
</dbReference>
<dbReference type="InterPro" id="IPR006026">
    <property type="entry name" value="Peptidase_Metallo"/>
</dbReference>
<evidence type="ECO:0000313" key="16">
    <source>
        <dbReference type="Proteomes" id="UP000683360"/>
    </source>
</evidence>
<feature type="disulfide bond" evidence="7">
    <location>
        <begin position="1307"/>
        <end position="1316"/>
    </location>
</feature>
<dbReference type="InterPro" id="IPR024079">
    <property type="entry name" value="MetalloPept_cat_dom_sf"/>
</dbReference>
<evidence type="ECO:0000256" key="1">
    <source>
        <dbReference type="ARBA" id="ARBA00022670"/>
    </source>
</evidence>
<keyword evidence="5 8" id="KW-0482">Metalloprotease</keyword>
<feature type="domain" description="EGF-like" evidence="12">
    <location>
        <begin position="542"/>
        <end position="579"/>
    </location>
</feature>
<evidence type="ECO:0000259" key="11">
    <source>
        <dbReference type="PROSITE" id="PS01180"/>
    </source>
</evidence>
<reference evidence="15" key="1">
    <citation type="submission" date="2021-03" db="EMBL/GenBank/DDBJ databases">
        <authorList>
            <person name="Bekaert M."/>
        </authorList>
    </citation>
    <scope>NUCLEOTIDE SEQUENCE</scope>
</reference>
<evidence type="ECO:0000256" key="5">
    <source>
        <dbReference type="ARBA" id="ARBA00023049"/>
    </source>
</evidence>
<dbReference type="Gene3D" id="2.60.120.200">
    <property type="match status" value="5"/>
</dbReference>
<evidence type="ECO:0000256" key="8">
    <source>
        <dbReference type="PROSITE-ProRule" id="PRU01211"/>
    </source>
</evidence>
<dbReference type="InterPro" id="IPR051560">
    <property type="entry name" value="MAM_domain-containing"/>
</dbReference>
<gene>
    <name evidence="15" type="ORF">MEDL_33314</name>
</gene>
<feature type="binding site" evidence="8">
    <location>
        <position position="279"/>
    </location>
    <ligand>
        <name>Zn(2+)</name>
        <dbReference type="ChEBI" id="CHEBI:29105"/>
        <note>catalytic</note>
    </ligand>
</feature>
<keyword evidence="4 8" id="KW-0862">Zinc</keyword>
<dbReference type="SMART" id="SM00137">
    <property type="entry name" value="MAM"/>
    <property type="match status" value="4"/>
</dbReference>
<evidence type="ECO:0000313" key="15">
    <source>
        <dbReference type="EMBL" id="CAG2219802.1"/>
    </source>
</evidence>
<keyword evidence="3 8" id="KW-0378">Hydrolase</keyword>
<dbReference type="InterPro" id="IPR035914">
    <property type="entry name" value="Sperma_CUB_dom_sf"/>
</dbReference>
<feature type="disulfide bond" evidence="7">
    <location>
        <begin position="950"/>
        <end position="967"/>
    </location>
</feature>
<dbReference type="Gene3D" id="3.40.390.10">
    <property type="entry name" value="Collagenase (Catalytic Domain)"/>
    <property type="match status" value="1"/>
</dbReference>
<dbReference type="PRINTS" id="PR00480">
    <property type="entry name" value="ASTACIN"/>
</dbReference>
<dbReference type="SUPFAM" id="SSF55486">
    <property type="entry name" value="Metalloproteases ('zincins'), catalytic domain"/>
    <property type="match status" value="1"/>
</dbReference>
<evidence type="ECO:0000256" key="7">
    <source>
        <dbReference type="PROSITE-ProRule" id="PRU00076"/>
    </source>
</evidence>
<keyword evidence="7" id="KW-0245">EGF-like domain</keyword>
<dbReference type="GO" id="GO:0004222">
    <property type="term" value="F:metalloendopeptidase activity"/>
    <property type="evidence" value="ECO:0007669"/>
    <property type="project" value="UniProtKB-UniRule"/>
</dbReference>
<feature type="domain" description="EGF-like" evidence="12">
    <location>
        <begin position="1279"/>
        <end position="1317"/>
    </location>
</feature>
<dbReference type="PROSITE" id="PS01180">
    <property type="entry name" value="CUB"/>
    <property type="match status" value="1"/>
</dbReference>
<feature type="region of interest" description="Disordered" evidence="10">
    <location>
        <begin position="1"/>
        <end position="79"/>
    </location>
</feature>